<dbReference type="Proteomes" id="UP001158067">
    <property type="component" value="Unassembled WGS sequence"/>
</dbReference>
<dbReference type="EMBL" id="FXUG01000001">
    <property type="protein sequence ID" value="SMP41595.1"/>
    <property type="molecule type" value="Genomic_DNA"/>
</dbReference>
<keyword evidence="2" id="KW-1185">Reference proteome</keyword>
<proteinExistence type="predicted"/>
<sequence length="86" mass="9686">MMLLSYPTATAYEIITPPTTILAPPSPPKLQIVSTMCDRGHFNHKQIPIAYCAVRIDLIPKQSNWHRVIAMPLSRKPHKRSAPITL</sequence>
<evidence type="ECO:0000313" key="2">
    <source>
        <dbReference type="Proteomes" id="UP001158067"/>
    </source>
</evidence>
<comment type="caution">
    <text evidence="1">The sequence shown here is derived from an EMBL/GenBank/DDBJ whole genome shotgun (WGS) entry which is preliminary data.</text>
</comment>
<organism evidence="1 2">
    <name type="scientific">Neorhodopirellula lusitana</name>
    <dbReference type="NCBI Taxonomy" id="445327"/>
    <lineage>
        <taxon>Bacteria</taxon>
        <taxon>Pseudomonadati</taxon>
        <taxon>Planctomycetota</taxon>
        <taxon>Planctomycetia</taxon>
        <taxon>Pirellulales</taxon>
        <taxon>Pirellulaceae</taxon>
        <taxon>Neorhodopirellula</taxon>
    </lineage>
</organism>
<protein>
    <submittedName>
        <fullName evidence="1">Uncharacterized protein</fullName>
    </submittedName>
</protein>
<evidence type="ECO:0000313" key="1">
    <source>
        <dbReference type="EMBL" id="SMP41595.1"/>
    </source>
</evidence>
<gene>
    <name evidence="1" type="ORF">SAMN06265222_101617</name>
</gene>
<name>A0ABY1PPP5_9BACT</name>
<reference evidence="1 2" key="1">
    <citation type="submission" date="2017-05" db="EMBL/GenBank/DDBJ databases">
        <authorList>
            <person name="Varghese N."/>
            <person name="Submissions S."/>
        </authorList>
    </citation>
    <scope>NUCLEOTIDE SEQUENCE [LARGE SCALE GENOMIC DNA]</scope>
    <source>
        <strain evidence="1 2">DSM 25457</strain>
    </source>
</reference>
<accession>A0ABY1PPP5</accession>